<gene>
    <name evidence="2" type="primary">yjgA</name>
    <name evidence="2" type="ORF">PEDI_17590</name>
</gene>
<organism evidence="2 3">
    <name type="scientific">Persicobacter diffluens</name>
    <dbReference type="NCBI Taxonomy" id="981"/>
    <lineage>
        <taxon>Bacteria</taxon>
        <taxon>Pseudomonadati</taxon>
        <taxon>Bacteroidota</taxon>
        <taxon>Cytophagia</taxon>
        <taxon>Cytophagales</taxon>
        <taxon>Persicobacteraceae</taxon>
        <taxon>Persicobacter</taxon>
    </lineage>
</organism>
<evidence type="ECO:0000313" key="2">
    <source>
        <dbReference type="EMBL" id="GJM61207.1"/>
    </source>
</evidence>
<dbReference type="EMBL" id="BQKE01000001">
    <property type="protein sequence ID" value="GJM61207.1"/>
    <property type="molecule type" value="Genomic_DNA"/>
</dbReference>
<name>A0AAN4VXD8_9BACT</name>
<feature type="transmembrane region" description="Helical" evidence="1">
    <location>
        <begin position="67"/>
        <end position="87"/>
    </location>
</feature>
<evidence type="ECO:0000256" key="1">
    <source>
        <dbReference type="SAM" id="Phobius"/>
    </source>
</evidence>
<dbReference type="Proteomes" id="UP001310022">
    <property type="component" value="Unassembled WGS sequence"/>
</dbReference>
<feature type="transmembrane region" description="Helical" evidence="1">
    <location>
        <begin position="43"/>
        <end position="60"/>
    </location>
</feature>
<dbReference type="RefSeq" id="WP_338236797.1">
    <property type="nucleotide sequence ID" value="NZ_BQKE01000001.1"/>
</dbReference>
<keyword evidence="3" id="KW-1185">Reference proteome</keyword>
<dbReference type="InterPro" id="IPR021257">
    <property type="entry name" value="DUF2809"/>
</dbReference>
<evidence type="ECO:0000313" key="3">
    <source>
        <dbReference type="Proteomes" id="UP001310022"/>
    </source>
</evidence>
<keyword evidence="1" id="KW-1133">Transmembrane helix</keyword>
<protein>
    <recommendedName>
        <fullName evidence="4">DUF2809 domain-containing protein</fullName>
    </recommendedName>
</protein>
<feature type="transmembrane region" description="Helical" evidence="1">
    <location>
        <begin position="99"/>
        <end position="122"/>
    </location>
</feature>
<accession>A0AAN4VXD8</accession>
<comment type="caution">
    <text evidence="2">The sequence shown here is derived from an EMBL/GenBank/DDBJ whole genome shotgun (WGS) entry which is preliminary data.</text>
</comment>
<dbReference type="AlphaFoldDB" id="A0AAN4VXD8"/>
<sequence length="138" mass="15703">MKTKNKLRIKYIICFTVAIIAGLLSRSDFVDFPQCIDDHLGDIIWAGMVYFMFAVLRPLGSGQWKMLAAICFSFSVECSQLITAGWLEAIRDLPGMRLVLGYGFKFSDLICYIIGVGMAFLLDQHFILRKSQVRAMKY</sequence>
<keyword evidence="1" id="KW-0472">Membrane</keyword>
<keyword evidence="1" id="KW-0812">Transmembrane</keyword>
<reference evidence="2 3" key="1">
    <citation type="submission" date="2021-12" db="EMBL/GenBank/DDBJ databases">
        <title>Genome sequencing of bacteria with rrn-lacking chromosome and rrn-plasmid.</title>
        <authorList>
            <person name="Anda M."/>
            <person name="Iwasaki W."/>
        </authorList>
    </citation>
    <scope>NUCLEOTIDE SEQUENCE [LARGE SCALE GENOMIC DNA]</scope>
    <source>
        <strain evidence="2 3">NBRC 15940</strain>
    </source>
</reference>
<dbReference type="Pfam" id="PF10990">
    <property type="entry name" value="DUF2809"/>
    <property type="match status" value="1"/>
</dbReference>
<proteinExistence type="predicted"/>
<evidence type="ECO:0008006" key="4">
    <source>
        <dbReference type="Google" id="ProtNLM"/>
    </source>
</evidence>